<dbReference type="OMA" id="WRMTYLD"/>
<dbReference type="KEGG" id="gtt:GUITHDRAFT_109982"/>
<comment type="subcellular location">
    <subcellularLocation>
        <location evidence="1">Plastid</location>
    </subcellularLocation>
</comment>
<dbReference type="EnsemblProtists" id="EKX44195">
    <property type="protein sequence ID" value="EKX44195"/>
    <property type="gene ID" value="GUITHDRAFT_109982"/>
</dbReference>
<name>L1J7Z3_GUITC</name>
<evidence type="ECO:0000259" key="3">
    <source>
        <dbReference type="Pfam" id="PF04755"/>
    </source>
</evidence>
<keyword evidence="6" id="KW-1185">Reference proteome</keyword>
<dbReference type="Proteomes" id="UP000011087">
    <property type="component" value="Unassembled WGS sequence"/>
</dbReference>
<evidence type="ECO:0000256" key="2">
    <source>
        <dbReference type="ARBA" id="ARBA00022640"/>
    </source>
</evidence>
<evidence type="ECO:0000313" key="4">
    <source>
        <dbReference type="EMBL" id="EKX44195.1"/>
    </source>
</evidence>
<reference evidence="4 6" key="1">
    <citation type="journal article" date="2012" name="Nature">
        <title>Algal genomes reveal evolutionary mosaicism and the fate of nucleomorphs.</title>
        <authorList>
            <consortium name="DOE Joint Genome Institute"/>
            <person name="Curtis B.A."/>
            <person name="Tanifuji G."/>
            <person name="Burki F."/>
            <person name="Gruber A."/>
            <person name="Irimia M."/>
            <person name="Maruyama S."/>
            <person name="Arias M.C."/>
            <person name="Ball S.G."/>
            <person name="Gile G.H."/>
            <person name="Hirakawa Y."/>
            <person name="Hopkins J.F."/>
            <person name="Kuo A."/>
            <person name="Rensing S.A."/>
            <person name="Schmutz J."/>
            <person name="Symeonidi A."/>
            <person name="Elias M."/>
            <person name="Eveleigh R.J."/>
            <person name="Herman E.K."/>
            <person name="Klute M.J."/>
            <person name="Nakayama T."/>
            <person name="Obornik M."/>
            <person name="Reyes-Prieto A."/>
            <person name="Armbrust E.V."/>
            <person name="Aves S.J."/>
            <person name="Beiko R.G."/>
            <person name="Coutinho P."/>
            <person name="Dacks J.B."/>
            <person name="Durnford D.G."/>
            <person name="Fast N.M."/>
            <person name="Green B.R."/>
            <person name="Grisdale C.J."/>
            <person name="Hempel F."/>
            <person name="Henrissat B."/>
            <person name="Hoppner M.P."/>
            <person name="Ishida K."/>
            <person name="Kim E."/>
            <person name="Koreny L."/>
            <person name="Kroth P.G."/>
            <person name="Liu Y."/>
            <person name="Malik S.B."/>
            <person name="Maier U.G."/>
            <person name="McRose D."/>
            <person name="Mock T."/>
            <person name="Neilson J.A."/>
            <person name="Onodera N.T."/>
            <person name="Poole A.M."/>
            <person name="Pritham E.J."/>
            <person name="Richards T.A."/>
            <person name="Rocap G."/>
            <person name="Roy S.W."/>
            <person name="Sarai C."/>
            <person name="Schaack S."/>
            <person name="Shirato S."/>
            <person name="Slamovits C.H."/>
            <person name="Spencer D.F."/>
            <person name="Suzuki S."/>
            <person name="Worden A.Z."/>
            <person name="Zauner S."/>
            <person name="Barry K."/>
            <person name="Bell C."/>
            <person name="Bharti A.K."/>
            <person name="Crow J.A."/>
            <person name="Grimwood J."/>
            <person name="Kramer R."/>
            <person name="Lindquist E."/>
            <person name="Lucas S."/>
            <person name="Salamov A."/>
            <person name="McFadden G.I."/>
            <person name="Lane C.E."/>
            <person name="Keeling P.J."/>
            <person name="Gray M.W."/>
            <person name="Grigoriev I.V."/>
            <person name="Archibald J.M."/>
        </authorList>
    </citation>
    <scope>NUCLEOTIDE SEQUENCE</scope>
    <source>
        <strain evidence="4 6">CCMP2712</strain>
    </source>
</reference>
<dbReference type="OrthoDB" id="189024at2759"/>
<reference evidence="6" key="2">
    <citation type="submission" date="2012-11" db="EMBL/GenBank/DDBJ databases">
        <authorList>
            <person name="Kuo A."/>
            <person name="Curtis B.A."/>
            <person name="Tanifuji G."/>
            <person name="Burki F."/>
            <person name="Gruber A."/>
            <person name="Irimia M."/>
            <person name="Maruyama S."/>
            <person name="Arias M.C."/>
            <person name="Ball S.G."/>
            <person name="Gile G.H."/>
            <person name="Hirakawa Y."/>
            <person name="Hopkins J.F."/>
            <person name="Rensing S.A."/>
            <person name="Schmutz J."/>
            <person name="Symeonidi A."/>
            <person name="Elias M."/>
            <person name="Eveleigh R.J."/>
            <person name="Herman E.K."/>
            <person name="Klute M.J."/>
            <person name="Nakayama T."/>
            <person name="Obornik M."/>
            <person name="Reyes-Prieto A."/>
            <person name="Armbrust E.V."/>
            <person name="Aves S.J."/>
            <person name="Beiko R.G."/>
            <person name="Coutinho P."/>
            <person name="Dacks J.B."/>
            <person name="Durnford D.G."/>
            <person name="Fast N.M."/>
            <person name="Green B.R."/>
            <person name="Grisdale C."/>
            <person name="Hempe F."/>
            <person name="Henrissat B."/>
            <person name="Hoppner M.P."/>
            <person name="Ishida K.-I."/>
            <person name="Kim E."/>
            <person name="Koreny L."/>
            <person name="Kroth P.G."/>
            <person name="Liu Y."/>
            <person name="Malik S.-B."/>
            <person name="Maier U.G."/>
            <person name="McRose D."/>
            <person name="Mock T."/>
            <person name="Neilson J.A."/>
            <person name="Onodera N.T."/>
            <person name="Poole A.M."/>
            <person name="Pritham E.J."/>
            <person name="Richards T.A."/>
            <person name="Rocap G."/>
            <person name="Roy S.W."/>
            <person name="Sarai C."/>
            <person name="Schaack S."/>
            <person name="Shirato S."/>
            <person name="Slamovits C.H."/>
            <person name="Spencer D.F."/>
            <person name="Suzuki S."/>
            <person name="Worden A.Z."/>
            <person name="Zauner S."/>
            <person name="Barry K."/>
            <person name="Bell C."/>
            <person name="Bharti A.K."/>
            <person name="Crow J.A."/>
            <person name="Grimwood J."/>
            <person name="Kramer R."/>
            <person name="Lindquist E."/>
            <person name="Lucas S."/>
            <person name="Salamov A."/>
            <person name="McFadden G.I."/>
            <person name="Lane C.E."/>
            <person name="Keeling P.J."/>
            <person name="Gray M.W."/>
            <person name="Grigoriev I.V."/>
            <person name="Archibald J.M."/>
        </authorList>
    </citation>
    <scope>NUCLEOTIDE SEQUENCE</scope>
    <source>
        <strain evidence="6">CCMP2712</strain>
    </source>
</reference>
<accession>L1J7Z3</accession>
<evidence type="ECO:0000256" key="1">
    <source>
        <dbReference type="ARBA" id="ARBA00004474"/>
    </source>
</evidence>
<dbReference type="Pfam" id="PF04755">
    <property type="entry name" value="PAP_fibrillin"/>
    <property type="match status" value="1"/>
</dbReference>
<dbReference type="HOGENOM" id="CLU_1386506_0_0_1"/>
<evidence type="ECO:0000313" key="6">
    <source>
        <dbReference type="Proteomes" id="UP000011087"/>
    </source>
</evidence>
<dbReference type="EMBL" id="JH993006">
    <property type="protein sequence ID" value="EKX44195.1"/>
    <property type="molecule type" value="Genomic_DNA"/>
</dbReference>
<gene>
    <name evidence="4" type="ORF">GUITHDRAFT_109982</name>
</gene>
<dbReference type="InterPro" id="IPR006843">
    <property type="entry name" value="PAP/fibrillin_dom"/>
</dbReference>
<keyword evidence="2" id="KW-0934">Plastid</keyword>
<dbReference type="PaxDb" id="55529-EKX44195"/>
<evidence type="ECO:0000313" key="5">
    <source>
        <dbReference type="EnsemblProtists" id="EKX44195"/>
    </source>
</evidence>
<organism evidence="4">
    <name type="scientific">Guillardia theta (strain CCMP2712)</name>
    <name type="common">Cryptophyte</name>
    <dbReference type="NCBI Taxonomy" id="905079"/>
    <lineage>
        <taxon>Eukaryota</taxon>
        <taxon>Cryptophyceae</taxon>
        <taxon>Pyrenomonadales</taxon>
        <taxon>Geminigeraceae</taxon>
        <taxon>Guillardia</taxon>
    </lineage>
</organism>
<dbReference type="RefSeq" id="XP_005831175.1">
    <property type="nucleotide sequence ID" value="XM_005831118.1"/>
</dbReference>
<proteinExistence type="predicted"/>
<dbReference type="AlphaFoldDB" id="L1J7Z3"/>
<sequence length="197" mass="21995">MPVLTSVQLCKSGPKNGVGASEDLILSVKEKATELAKLNPTQRQATSPMLDGKWRLVFSTTKGPSSGMLGPFVGDVFQDIVLEQEKYFNILELGFVEAVLSAHWDVMGQEKWRVFFDDIQFSLFGIPVFKKEFSSSQRDQVLEGLDTLGGTEKEARSSNNGGIWDMAYCNDTLRVLWAYGVQREASKASIYVLEREK</sequence>
<dbReference type="GeneID" id="17300736"/>
<dbReference type="GO" id="GO:0009536">
    <property type="term" value="C:plastid"/>
    <property type="evidence" value="ECO:0007669"/>
    <property type="project" value="UniProtKB-SubCell"/>
</dbReference>
<reference evidence="5" key="3">
    <citation type="submission" date="2016-03" db="UniProtKB">
        <authorList>
            <consortium name="EnsemblProtists"/>
        </authorList>
    </citation>
    <scope>IDENTIFICATION</scope>
</reference>
<feature type="domain" description="Plastid lipid-associated protein/fibrillin conserved" evidence="3">
    <location>
        <begin position="12"/>
        <end position="129"/>
    </location>
</feature>
<protein>
    <recommendedName>
        <fullName evidence="3">Plastid lipid-associated protein/fibrillin conserved domain-containing protein</fullName>
    </recommendedName>
</protein>